<gene>
    <name evidence="1" type="ORF">ALGA_0566</name>
</gene>
<accession>A0A1Y1CF27</accession>
<protein>
    <submittedName>
        <fullName evidence="1">Serine kinase</fullName>
    </submittedName>
</protein>
<sequence length="57" mass="6573">MSKDLNYIVSKFQLEGDIENIRPLGEGFINDTFFVKTFGDTHPVYLLQITNKHGRTI</sequence>
<evidence type="ECO:0000313" key="1">
    <source>
        <dbReference type="EMBL" id="BAX78959.1"/>
    </source>
</evidence>
<dbReference type="GO" id="GO:0016301">
    <property type="term" value="F:kinase activity"/>
    <property type="evidence" value="ECO:0007669"/>
    <property type="project" value="UniProtKB-KW"/>
</dbReference>
<dbReference type="EMBL" id="AP018042">
    <property type="protein sequence ID" value="BAX78959.1"/>
    <property type="molecule type" value="Genomic_DNA"/>
</dbReference>
<name>A0A1Y1CF27_9BACT</name>
<reference evidence="1 2" key="1">
    <citation type="journal article" date="2018" name="Mar. Genomics">
        <title>Complete genome sequence of Marinifilaceae bacterium strain SPP2, isolated from the Antarctic marine sediment.</title>
        <authorList>
            <person name="Watanabe M."/>
            <person name="Kojima H."/>
            <person name="Fukui M."/>
        </authorList>
    </citation>
    <scope>NUCLEOTIDE SEQUENCE [LARGE SCALE GENOMIC DNA]</scope>
    <source>
        <strain evidence="1 2">SPP2</strain>
    </source>
</reference>
<organism evidence="1 2">
    <name type="scientific">Labilibaculum antarcticum</name>
    <dbReference type="NCBI Taxonomy" id="1717717"/>
    <lineage>
        <taxon>Bacteria</taxon>
        <taxon>Pseudomonadati</taxon>
        <taxon>Bacteroidota</taxon>
        <taxon>Bacteroidia</taxon>
        <taxon>Marinilabiliales</taxon>
        <taxon>Marinifilaceae</taxon>
        <taxon>Labilibaculum</taxon>
    </lineage>
</organism>
<proteinExistence type="predicted"/>
<keyword evidence="1" id="KW-0808">Transferase</keyword>
<reference evidence="2" key="2">
    <citation type="journal article" date="2020" name="Antonie Van Leeuwenhoek">
        <title>Labilibaculum antarcticum sp. nov., a novel facultative anaerobic, psychrotorelant bacterium isolated from marine sediment of Antarctica.</title>
        <authorList>
            <person name="Watanabe M."/>
            <person name="Kojima H."/>
            <person name="Fukui M."/>
        </authorList>
    </citation>
    <scope>NUCLEOTIDE SEQUENCE [LARGE SCALE GENOMIC DNA]</scope>
    <source>
        <strain evidence="2">SPP2</strain>
    </source>
</reference>
<dbReference type="Proteomes" id="UP000218267">
    <property type="component" value="Chromosome"/>
</dbReference>
<evidence type="ECO:0000313" key="2">
    <source>
        <dbReference type="Proteomes" id="UP000218267"/>
    </source>
</evidence>
<dbReference type="AlphaFoldDB" id="A0A1Y1CF27"/>
<dbReference type="OrthoDB" id="526037at2"/>
<dbReference type="RefSeq" id="WP_153244837.1">
    <property type="nucleotide sequence ID" value="NZ_AP018042.1"/>
</dbReference>
<keyword evidence="2" id="KW-1185">Reference proteome</keyword>
<dbReference type="KEGG" id="mbas:ALGA_0566"/>
<keyword evidence="1" id="KW-0418">Kinase</keyword>